<dbReference type="AlphaFoldDB" id="A0A1J1HF96"/>
<accession>A0A1J1HF96</accession>
<dbReference type="EMBL" id="CVRI01000001">
    <property type="protein sequence ID" value="CRK86507.1"/>
    <property type="molecule type" value="Genomic_DNA"/>
</dbReference>
<organism evidence="2 3">
    <name type="scientific">Clunio marinus</name>
    <dbReference type="NCBI Taxonomy" id="568069"/>
    <lineage>
        <taxon>Eukaryota</taxon>
        <taxon>Metazoa</taxon>
        <taxon>Ecdysozoa</taxon>
        <taxon>Arthropoda</taxon>
        <taxon>Hexapoda</taxon>
        <taxon>Insecta</taxon>
        <taxon>Pterygota</taxon>
        <taxon>Neoptera</taxon>
        <taxon>Endopterygota</taxon>
        <taxon>Diptera</taxon>
        <taxon>Nematocera</taxon>
        <taxon>Chironomoidea</taxon>
        <taxon>Chironomidae</taxon>
        <taxon>Clunio</taxon>
    </lineage>
</organism>
<evidence type="ECO:0000256" key="1">
    <source>
        <dbReference type="SAM" id="Phobius"/>
    </source>
</evidence>
<gene>
    <name evidence="2" type="ORF">CLUMA_CG000327</name>
</gene>
<evidence type="ECO:0000313" key="3">
    <source>
        <dbReference type="Proteomes" id="UP000183832"/>
    </source>
</evidence>
<keyword evidence="1" id="KW-0472">Membrane</keyword>
<proteinExistence type="predicted"/>
<keyword evidence="3" id="KW-1185">Reference proteome</keyword>
<reference evidence="2 3" key="1">
    <citation type="submission" date="2015-04" db="EMBL/GenBank/DDBJ databases">
        <authorList>
            <person name="Syromyatnikov M.Y."/>
            <person name="Popov V.N."/>
        </authorList>
    </citation>
    <scope>NUCLEOTIDE SEQUENCE [LARGE SCALE GENOMIC DNA]</scope>
</reference>
<keyword evidence="1" id="KW-0812">Transmembrane</keyword>
<sequence length="61" mass="7039">MEILQHDCVTKPTSIFTLIAFQGVYVFYLLHSDFSEYIIKKFCEALKLHSLGLIPVKAHKI</sequence>
<keyword evidence="1" id="KW-1133">Transmembrane helix</keyword>
<feature type="transmembrane region" description="Helical" evidence="1">
    <location>
        <begin position="12"/>
        <end position="30"/>
    </location>
</feature>
<name>A0A1J1HF96_9DIPT</name>
<dbReference type="Proteomes" id="UP000183832">
    <property type="component" value="Unassembled WGS sequence"/>
</dbReference>
<evidence type="ECO:0000313" key="2">
    <source>
        <dbReference type="EMBL" id="CRK86507.1"/>
    </source>
</evidence>
<protein>
    <submittedName>
        <fullName evidence="2">CLUMA_CG000327, isoform A</fullName>
    </submittedName>
</protein>